<reference evidence="13" key="1">
    <citation type="submission" date="2017-02" db="UniProtKB">
        <authorList>
            <consortium name="WormBaseParasite"/>
        </authorList>
    </citation>
    <scope>IDENTIFICATION</scope>
</reference>
<dbReference type="InterPro" id="IPR048684">
    <property type="entry name" value="COG4_C"/>
</dbReference>
<evidence type="ECO:0000256" key="3">
    <source>
        <dbReference type="ARBA" id="ARBA00020975"/>
    </source>
</evidence>
<dbReference type="Pfam" id="PF08318">
    <property type="entry name" value="COG4_m"/>
    <property type="match status" value="1"/>
</dbReference>
<evidence type="ECO:0000313" key="10">
    <source>
        <dbReference type="EMBL" id="VDN60209.1"/>
    </source>
</evidence>
<accession>A0A0N4UJH4</accession>
<dbReference type="Gene3D" id="1.10.287.1060">
    <property type="entry name" value="ESAT-6-like"/>
    <property type="match status" value="1"/>
</dbReference>
<dbReference type="Pfam" id="PF20662">
    <property type="entry name" value="COG4_C"/>
    <property type="match status" value="1"/>
</dbReference>
<feature type="domain" description="COG4 transport protein middle alpha-helical bundle" evidence="9">
    <location>
        <begin position="238"/>
        <end position="569"/>
    </location>
</feature>
<gene>
    <name evidence="10" type="ORF">DME_LOCUS10182</name>
</gene>
<dbReference type="Proteomes" id="UP000274756">
    <property type="component" value="Unassembled WGS sequence"/>
</dbReference>
<dbReference type="GO" id="GO:0006890">
    <property type="term" value="P:retrograde vesicle-mediated transport, Golgi to endoplasmic reticulum"/>
    <property type="evidence" value="ECO:0007669"/>
    <property type="project" value="TreeGrafter"/>
</dbReference>
<evidence type="ECO:0000313" key="12">
    <source>
        <dbReference type="Proteomes" id="UP000274756"/>
    </source>
</evidence>
<dbReference type="GO" id="GO:0015031">
    <property type="term" value="P:protein transport"/>
    <property type="evidence" value="ECO:0007669"/>
    <property type="project" value="UniProtKB-KW"/>
</dbReference>
<dbReference type="InterPro" id="IPR048682">
    <property type="entry name" value="COG4"/>
</dbReference>
<keyword evidence="7" id="KW-0472">Membrane</keyword>
<sequence>MSSITIGDSDVGSSVNTASYDAAVMNGKAIANNVKLKAQLDSDISFKKQNIQIKDEHTNVENRSDTKSANLKFDFGDLLSELRSELSSKRLEEEKILKNIDEILEKTIANNGGTDISRPFNFAVTRLNNQMTLVESDAKQLANKLKMISGLADNISSKVSTLDIAKSRVVECMQRVSDLMDLRTCAQGVNAAMDQEDYELAAQHIHKFLTLDTAVFQMGDQIEAKDTGQSMKVNYEVLREATEKLKAIVESKFDEAVAKNDVASIQRFFKLFPLINDHMNGVTRFANYLCLEIQKFAEKNYKVMLAGGTDDKRSNVLYADSLTMLFEGIAREIQVYEPLIDSFYGPDKLLSLIEMLQKECDKESCKIIAAFIKNRQYDTKAKLIEKFSRNRDNYNPSEKINALELDTILSEVTLMHTRAELYWRYLKRRLNAANIKTDEQRANAVSHFSEEEAVKSNKATALQKDDRDRKLDNLLNRSALGTKMQELLGRYILMEEYYMKESLSKAMAMDQRESDSLTSSMLDDVFFILRKCIRRSLSSSSVDCVCAMLNNGATALEIEFFNYINTGIKNGYPSVGWTAEAYQTAQTAYNVIQHGKTVSDAGPEKQKEVFLTALNNMRASVDCIKTLNKGLLEDFEKHLNQVTATGQFDDLIRKFNNAANIGVEKLCIVAFRPKIKSSTEAFLNVTHTPTENEFADFIAVDPFMDNFIASLDILLVSFEPLLVRANYQELLAAVCSEICRQIERVIHKSVFNRLGGIQLDKDFRSLISYLTGTAGWIVRERSIRLSQIVSLINVDSVEEAVEYYQQLQHTRLVGSDEAKKILALRTDLSPHSISTAIFD</sequence>
<keyword evidence="5" id="KW-0653">Protein transport</keyword>
<name>A0A0N4UJH4_DRAME</name>
<dbReference type="GO" id="GO:0007030">
    <property type="term" value="P:Golgi organization"/>
    <property type="evidence" value="ECO:0007669"/>
    <property type="project" value="TreeGrafter"/>
</dbReference>
<comment type="similarity">
    <text evidence="2">Belongs to the COG4 family.</text>
</comment>
<proteinExistence type="inferred from homology"/>
<dbReference type="STRING" id="318479.A0A0N4UJH4"/>
<evidence type="ECO:0000313" key="11">
    <source>
        <dbReference type="Proteomes" id="UP000038040"/>
    </source>
</evidence>
<keyword evidence="6" id="KW-0333">Golgi apparatus</keyword>
<dbReference type="EMBL" id="UYYG01001205">
    <property type="protein sequence ID" value="VDN60209.1"/>
    <property type="molecule type" value="Genomic_DNA"/>
</dbReference>
<dbReference type="Gene3D" id="1.20.58.1970">
    <property type="match status" value="1"/>
</dbReference>
<organism evidence="11 13">
    <name type="scientific">Dracunculus medinensis</name>
    <name type="common">Guinea worm</name>
    <dbReference type="NCBI Taxonomy" id="318479"/>
    <lineage>
        <taxon>Eukaryota</taxon>
        <taxon>Metazoa</taxon>
        <taxon>Ecdysozoa</taxon>
        <taxon>Nematoda</taxon>
        <taxon>Chromadorea</taxon>
        <taxon>Rhabditida</taxon>
        <taxon>Spirurina</taxon>
        <taxon>Dracunculoidea</taxon>
        <taxon>Dracunculidae</taxon>
        <taxon>Dracunculus</taxon>
    </lineage>
</organism>
<comment type="subcellular location">
    <subcellularLocation>
        <location evidence="1">Golgi apparatus membrane</location>
        <topology evidence="1">Peripheral membrane protein</topology>
    </subcellularLocation>
</comment>
<protein>
    <recommendedName>
        <fullName evidence="3">Conserved oligomeric Golgi complex subunit 4</fullName>
    </recommendedName>
    <alternativeName>
        <fullName evidence="8">Component of oligomeric Golgi complex 4</fullName>
    </alternativeName>
</protein>
<keyword evidence="12" id="KW-1185">Reference proteome</keyword>
<evidence type="ECO:0000256" key="1">
    <source>
        <dbReference type="ARBA" id="ARBA00004395"/>
    </source>
</evidence>
<dbReference type="GO" id="GO:0000139">
    <property type="term" value="C:Golgi membrane"/>
    <property type="evidence" value="ECO:0007669"/>
    <property type="project" value="UniProtKB-SubCell"/>
</dbReference>
<dbReference type="InterPro" id="IPR048680">
    <property type="entry name" value="COG4_N"/>
</dbReference>
<dbReference type="Proteomes" id="UP000038040">
    <property type="component" value="Unplaced"/>
</dbReference>
<evidence type="ECO:0000256" key="5">
    <source>
        <dbReference type="ARBA" id="ARBA00022927"/>
    </source>
</evidence>
<evidence type="ECO:0000256" key="7">
    <source>
        <dbReference type="ARBA" id="ARBA00023136"/>
    </source>
</evidence>
<evidence type="ECO:0000256" key="8">
    <source>
        <dbReference type="ARBA" id="ARBA00031340"/>
    </source>
</evidence>
<reference evidence="10 12" key="2">
    <citation type="submission" date="2018-11" db="EMBL/GenBank/DDBJ databases">
        <authorList>
            <consortium name="Pathogen Informatics"/>
        </authorList>
    </citation>
    <scope>NUCLEOTIDE SEQUENCE [LARGE SCALE GENOMIC DNA]</scope>
</reference>
<evidence type="ECO:0000259" key="9">
    <source>
        <dbReference type="SMART" id="SM00762"/>
    </source>
</evidence>
<dbReference type="AlphaFoldDB" id="A0A0N4UJH4"/>
<dbReference type="Pfam" id="PF20663">
    <property type="entry name" value="COG4_N"/>
    <property type="match status" value="1"/>
</dbReference>
<dbReference type="PANTHER" id="PTHR24016">
    <property type="entry name" value="CONSERVED OLIGOMERIC GOLGI COMPLEX SUBUNIT 4"/>
    <property type="match status" value="1"/>
</dbReference>
<evidence type="ECO:0000256" key="4">
    <source>
        <dbReference type="ARBA" id="ARBA00022448"/>
    </source>
</evidence>
<dbReference type="PANTHER" id="PTHR24016:SF0">
    <property type="entry name" value="CONSERVED OLIGOMERIC GOLGI COMPLEX SUBUNIT 4"/>
    <property type="match status" value="1"/>
</dbReference>
<dbReference type="WBParaSite" id="DME_0000781201-mRNA-1">
    <property type="protein sequence ID" value="DME_0000781201-mRNA-1"/>
    <property type="gene ID" value="DME_0000781201"/>
</dbReference>
<dbReference type="GO" id="GO:0017119">
    <property type="term" value="C:Golgi transport complex"/>
    <property type="evidence" value="ECO:0007669"/>
    <property type="project" value="TreeGrafter"/>
</dbReference>
<evidence type="ECO:0000313" key="13">
    <source>
        <dbReference type="WBParaSite" id="DME_0000781201-mRNA-1"/>
    </source>
</evidence>
<evidence type="ECO:0000256" key="2">
    <source>
        <dbReference type="ARBA" id="ARBA00009215"/>
    </source>
</evidence>
<dbReference type="InterPro" id="IPR013167">
    <property type="entry name" value="COG4_M"/>
</dbReference>
<dbReference type="OrthoDB" id="47059at2759"/>
<evidence type="ECO:0000256" key="6">
    <source>
        <dbReference type="ARBA" id="ARBA00023034"/>
    </source>
</evidence>
<keyword evidence="4" id="KW-0813">Transport</keyword>
<dbReference type="SMART" id="SM00762">
    <property type="entry name" value="Cog4"/>
    <property type="match status" value="1"/>
</dbReference>